<reference evidence="2 3" key="1">
    <citation type="submission" date="2022-12" db="EMBL/GenBank/DDBJ databases">
        <title>Chromosome-level genome of Tegillarca granosa.</title>
        <authorList>
            <person name="Kim J."/>
        </authorList>
    </citation>
    <scope>NUCLEOTIDE SEQUENCE [LARGE SCALE GENOMIC DNA]</scope>
    <source>
        <strain evidence="2">Teg-2019</strain>
        <tissue evidence="2">Adductor muscle</tissue>
    </source>
</reference>
<evidence type="ECO:0000313" key="2">
    <source>
        <dbReference type="EMBL" id="KAJ8303269.1"/>
    </source>
</evidence>
<dbReference type="InterPro" id="IPR052582">
    <property type="entry name" value="tRNA-DUS-like"/>
</dbReference>
<dbReference type="SUPFAM" id="SSF51395">
    <property type="entry name" value="FMN-linked oxidoreductases"/>
    <property type="match status" value="1"/>
</dbReference>
<protein>
    <recommendedName>
        <fullName evidence="1">DUS-like FMN-binding domain-containing protein</fullName>
    </recommendedName>
</protein>
<comment type="caution">
    <text evidence="2">The sequence shown here is derived from an EMBL/GenBank/DDBJ whole genome shotgun (WGS) entry which is preliminary data.</text>
</comment>
<dbReference type="CDD" id="cd02801">
    <property type="entry name" value="DUS_like_FMN"/>
    <property type="match status" value="1"/>
</dbReference>
<dbReference type="PANTHER" id="PTHR45936">
    <property type="entry name" value="TRNA-DIHYDROURIDINE(20) SYNTHASE [NAD(P)+]-LIKE"/>
    <property type="match status" value="1"/>
</dbReference>
<dbReference type="InterPro" id="IPR035587">
    <property type="entry name" value="DUS-like_FMN-bd"/>
</dbReference>
<evidence type="ECO:0000259" key="1">
    <source>
        <dbReference type="Pfam" id="PF01207"/>
    </source>
</evidence>
<evidence type="ECO:0000313" key="3">
    <source>
        <dbReference type="Proteomes" id="UP001217089"/>
    </source>
</evidence>
<dbReference type="Pfam" id="PF01207">
    <property type="entry name" value="Dus"/>
    <property type="match status" value="1"/>
</dbReference>
<accession>A0ABQ9EFA0</accession>
<dbReference type="Proteomes" id="UP001217089">
    <property type="component" value="Unassembled WGS sequence"/>
</dbReference>
<dbReference type="EMBL" id="JARBDR010000917">
    <property type="protein sequence ID" value="KAJ8303269.1"/>
    <property type="molecule type" value="Genomic_DNA"/>
</dbReference>
<sequence>MGAALLTQPEKVKEILTTLVNGLSIPVTCKIRVLPQLEATLSLVKLIESTGVSALTVHGRTKEERPRHANRNHVIKAVTETVKVPIIANGGSREIKQYSDIETFRQQCGSSSVMLARAAEWNPSVFRKEGKLPLFDVIKEYVKLCIEYDSNFSNVKYCVLQMMHEDMDQQEGLDTQASATLEEIWYVNYYFIELESFKYT</sequence>
<keyword evidence="3" id="KW-1185">Reference proteome</keyword>
<organism evidence="2 3">
    <name type="scientific">Tegillarca granosa</name>
    <name type="common">Malaysian cockle</name>
    <name type="synonym">Anadara granosa</name>
    <dbReference type="NCBI Taxonomy" id="220873"/>
    <lineage>
        <taxon>Eukaryota</taxon>
        <taxon>Metazoa</taxon>
        <taxon>Spiralia</taxon>
        <taxon>Lophotrochozoa</taxon>
        <taxon>Mollusca</taxon>
        <taxon>Bivalvia</taxon>
        <taxon>Autobranchia</taxon>
        <taxon>Pteriomorphia</taxon>
        <taxon>Arcoida</taxon>
        <taxon>Arcoidea</taxon>
        <taxon>Arcidae</taxon>
        <taxon>Tegillarca</taxon>
    </lineage>
</organism>
<feature type="domain" description="DUS-like FMN-binding" evidence="1">
    <location>
        <begin position="1"/>
        <end position="165"/>
    </location>
</feature>
<dbReference type="PANTHER" id="PTHR45936:SF1">
    <property type="entry name" value="TRNA-DIHYDROURIDINE(20) SYNTHASE [NAD(P)+]-LIKE"/>
    <property type="match status" value="1"/>
</dbReference>
<dbReference type="Gene3D" id="3.20.20.70">
    <property type="entry name" value="Aldolase class I"/>
    <property type="match status" value="1"/>
</dbReference>
<gene>
    <name evidence="2" type="ORF">KUTeg_019665</name>
</gene>
<proteinExistence type="predicted"/>
<name>A0ABQ9EFA0_TEGGR</name>
<dbReference type="InterPro" id="IPR013785">
    <property type="entry name" value="Aldolase_TIM"/>
</dbReference>